<proteinExistence type="predicted"/>
<sequence>MHSTQKIVLKKNIKHKNTLKLASKFSKASKTVKKLSLTKKSNCVEKIDCAEIIFPYLCLAFTIRFKEEIQIIDSKFNKLKIDFING</sequence>
<keyword evidence="2" id="KW-1185">Reference proteome</keyword>
<protein>
    <submittedName>
        <fullName evidence="1">Uncharacterized protein</fullName>
    </submittedName>
</protein>
<name>A0A3M7SZN5_BRAPC</name>
<evidence type="ECO:0000313" key="1">
    <source>
        <dbReference type="EMBL" id="RNA41145.1"/>
    </source>
</evidence>
<dbReference type="AlphaFoldDB" id="A0A3M7SZN5"/>
<organism evidence="1 2">
    <name type="scientific">Brachionus plicatilis</name>
    <name type="common">Marine rotifer</name>
    <name type="synonym">Brachionus muelleri</name>
    <dbReference type="NCBI Taxonomy" id="10195"/>
    <lineage>
        <taxon>Eukaryota</taxon>
        <taxon>Metazoa</taxon>
        <taxon>Spiralia</taxon>
        <taxon>Gnathifera</taxon>
        <taxon>Rotifera</taxon>
        <taxon>Eurotatoria</taxon>
        <taxon>Monogononta</taxon>
        <taxon>Pseudotrocha</taxon>
        <taxon>Ploima</taxon>
        <taxon>Brachionidae</taxon>
        <taxon>Brachionus</taxon>
    </lineage>
</organism>
<dbReference type="Proteomes" id="UP000276133">
    <property type="component" value="Unassembled WGS sequence"/>
</dbReference>
<accession>A0A3M7SZN5</accession>
<reference evidence="1 2" key="1">
    <citation type="journal article" date="2018" name="Sci. Rep.">
        <title>Genomic signatures of local adaptation to the degree of environmental predictability in rotifers.</title>
        <authorList>
            <person name="Franch-Gras L."/>
            <person name="Hahn C."/>
            <person name="Garcia-Roger E.M."/>
            <person name="Carmona M.J."/>
            <person name="Serra M."/>
            <person name="Gomez A."/>
        </authorList>
    </citation>
    <scope>NUCLEOTIDE SEQUENCE [LARGE SCALE GENOMIC DNA]</scope>
    <source>
        <strain evidence="1">HYR1</strain>
    </source>
</reference>
<gene>
    <name evidence="1" type="ORF">BpHYR1_027119</name>
</gene>
<evidence type="ECO:0000313" key="2">
    <source>
        <dbReference type="Proteomes" id="UP000276133"/>
    </source>
</evidence>
<comment type="caution">
    <text evidence="1">The sequence shown here is derived from an EMBL/GenBank/DDBJ whole genome shotgun (WGS) entry which is preliminary data.</text>
</comment>
<dbReference type="EMBL" id="REGN01000547">
    <property type="protein sequence ID" value="RNA41145.1"/>
    <property type="molecule type" value="Genomic_DNA"/>
</dbReference>